<accession>A0ABZ2KVC3</accession>
<evidence type="ECO:0000313" key="3">
    <source>
        <dbReference type="Proteomes" id="UP001374803"/>
    </source>
</evidence>
<dbReference type="RefSeq" id="WP_394830517.1">
    <property type="nucleotide sequence ID" value="NZ_CP089929.1"/>
</dbReference>
<keyword evidence="1" id="KW-0732">Signal</keyword>
<dbReference type="Proteomes" id="UP001374803">
    <property type="component" value="Chromosome"/>
</dbReference>
<feature type="signal peptide" evidence="1">
    <location>
        <begin position="1"/>
        <end position="20"/>
    </location>
</feature>
<reference evidence="2" key="1">
    <citation type="submission" date="2021-12" db="EMBL/GenBank/DDBJ databases">
        <title>Discovery of the Pendulisporaceae a myxobacterial family with distinct sporulation behavior and unique specialized metabolism.</title>
        <authorList>
            <person name="Garcia R."/>
            <person name="Popoff A."/>
            <person name="Bader C.D."/>
            <person name="Loehr J."/>
            <person name="Walesch S."/>
            <person name="Walt C."/>
            <person name="Boldt J."/>
            <person name="Bunk B."/>
            <person name="Haeckl F.J.F.P.J."/>
            <person name="Gunesch A.P."/>
            <person name="Birkelbach J."/>
            <person name="Nuebel U."/>
            <person name="Pietschmann T."/>
            <person name="Bach T."/>
            <person name="Mueller R."/>
        </authorList>
    </citation>
    <scope>NUCLEOTIDE SEQUENCE</scope>
    <source>
        <strain evidence="2">MSr11367</strain>
    </source>
</reference>
<dbReference type="PROSITE" id="PS51257">
    <property type="entry name" value="PROKAR_LIPOPROTEIN"/>
    <property type="match status" value="1"/>
</dbReference>
<organism evidence="2 3">
    <name type="scientific">Pendulispora rubella</name>
    <dbReference type="NCBI Taxonomy" id="2741070"/>
    <lineage>
        <taxon>Bacteria</taxon>
        <taxon>Pseudomonadati</taxon>
        <taxon>Myxococcota</taxon>
        <taxon>Myxococcia</taxon>
        <taxon>Myxococcales</taxon>
        <taxon>Sorangiineae</taxon>
        <taxon>Pendulisporaceae</taxon>
        <taxon>Pendulispora</taxon>
    </lineage>
</organism>
<name>A0ABZ2KVC3_9BACT</name>
<dbReference type="EMBL" id="CP089983">
    <property type="protein sequence ID" value="WXB00915.1"/>
    <property type="molecule type" value="Genomic_DNA"/>
</dbReference>
<proteinExistence type="predicted"/>
<evidence type="ECO:0000256" key="1">
    <source>
        <dbReference type="SAM" id="SignalP"/>
    </source>
</evidence>
<sequence>MKQIAISIAAALVMVGCASSDGNVGESAAENVETDQELAADEQDHGVSLDEGDTGSYVAKEDEDFLTWLETTEDDPAVGIEDGDDLETNGVDVQAAAAVTPLLKSGLHRRASTALRNIKLPAWRIMQTCGNAPASKGSHAKDGSFKDLDGKTKVYCAAVDISTRTKPGGPQMAAKAVKNVLFYLGKVGFAAWYRDPGHDGWPSNEVHHIHAVYAGVPMKAMLDRQVLDYSVCKNGLQGHAKYAFYCANPSMRTNVKNLWNKYN</sequence>
<feature type="chain" id="PRO_5045073762" evidence="1">
    <location>
        <begin position="21"/>
        <end position="263"/>
    </location>
</feature>
<gene>
    <name evidence="2" type="ORF">LVJ94_28830</name>
</gene>
<protein>
    <submittedName>
        <fullName evidence="2">Uncharacterized protein</fullName>
    </submittedName>
</protein>
<evidence type="ECO:0000313" key="2">
    <source>
        <dbReference type="EMBL" id="WXB00915.1"/>
    </source>
</evidence>
<keyword evidence="3" id="KW-1185">Reference proteome</keyword>